<accession>F4PQ62</accession>
<keyword evidence="4" id="KW-1185">Reference proteome</keyword>
<dbReference type="GeneID" id="14874801"/>
<keyword evidence="2" id="KW-0472">Membrane</keyword>
<dbReference type="RefSeq" id="XP_004360376.1">
    <property type="nucleotide sequence ID" value="XM_004360319.1"/>
</dbReference>
<feature type="transmembrane region" description="Helical" evidence="2">
    <location>
        <begin position="6"/>
        <end position="26"/>
    </location>
</feature>
<dbReference type="Proteomes" id="UP000007797">
    <property type="component" value="Unassembled WGS sequence"/>
</dbReference>
<evidence type="ECO:0000313" key="3">
    <source>
        <dbReference type="EMBL" id="EGG22525.1"/>
    </source>
</evidence>
<evidence type="ECO:0008006" key="5">
    <source>
        <dbReference type="Google" id="ProtNLM"/>
    </source>
</evidence>
<evidence type="ECO:0000256" key="2">
    <source>
        <dbReference type="SAM" id="Phobius"/>
    </source>
</evidence>
<dbReference type="EMBL" id="GL883009">
    <property type="protein sequence ID" value="EGG22525.1"/>
    <property type="molecule type" value="Genomic_DNA"/>
</dbReference>
<dbReference type="KEGG" id="dfa:DFA_04653"/>
<protein>
    <recommendedName>
        <fullName evidence="5">Transmembrane protein</fullName>
    </recommendedName>
</protein>
<reference evidence="4" key="1">
    <citation type="journal article" date="2011" name="Genome Res.">
        <title>Phylogeny-wide analysis of social amoeba genomes highlights ancient origins for complex intercellular communication.</title>
        <authorList>
            <person name="Heidel A.J."/>
            <person name="Lawal H.M."/>
            <person name="Felder M."/>
            <person name="Schilde C."/>
            <person name="Helps N.R."/>
            <person name="Tunggal B."/>
            <person name="Rivero F."/>
            <person name="John U."/>
            <person name="Schleicher M."/>
            <person name="Eichinger L."/>
            <person name="Platzer M."/>
            <person name="Noegel A.A."/>
            <person name="Schaap P."/>
            <person name="Gloeckner G."/>
        </authorList>
    </citation>
    <scope>NUCLEOTIDE SEQUENCE [LARGE SCALE GENOMIC DNA]</scope>
    <source>
        <strain evidence="4">SH3</strain>
    </source>
</reference>
<dbReference type="AlphaFoldDB" id="F4PQ62"/>
<organism evidence="3 4">
    <name type="scientific">Cavenderia fasciculata</name>
    <name type="common">Slime mold</name>
    <name type="synonym">Dictyostelium fasciculatum</name>
    <dbReference type="NCBI Taxonomy" id="261658"/>
    <lineage>
        <taxon>Eukaryota</taxon>
        <taxon>Amoebozoa</taxon>
        <taxon>Evosea</taxon>
        <taxon>Eumycetozoa</taxon>
        <taxon>Dictyostelia</taxon>
        <taxon>Acytosteliales</taxon>
        <taxon>Cavenderiaceae</taxon>
        <taxon>Cavenderia</taxon>
    </lineage>
</organism>
<feature type="region of interest" description="Disordered" evidence="1">
    <location>
        <begin position="51"/>
        <end position="73"/>
    </location>
</feature>
<name>F4PQ62_CACFS</name>
<proteinExistence type="predicted"/>
<gene>
    <name evidence="3" type="ORF">DFA_04653</name>
</gene>
<keyword evidence="2" id="KW-1133">Transmembrane helix</keyword>
<keyword evidence="2" id="KW-0812">Transmembrane</keyword>
<evidence type="ECO:0000256" key="1">
    <source>
        <dbReference type="SAM" id="MobiDB-lite"/>
    </source>
</evidence>
<sequence length="73" mass="7975">MNRVNQYVWVAFAATTIGLAVGTPFCKDVVSSMVGSKQANDARLNELMRQVNSSVSDLDDEHHSTGHGHAKHH</sequence>
<evidence type="ECO:0000313" key="4">
    <source>
        <dbReference type="Proteomes" id="UP000007797"/>
    </source>
</evidence>